<evidence type="ECO:0000256" key="1">
    <source>
        <dbReference type="ARBA" id="ARBA00001936"/>
    </source>
</evidence>
<dbReference type="GO" id="GO:0051287">
    <property type="term" value="F:NAD binding"/>
    <property type="evidence" value="ECO:0007669"/>
    <property type="project" value="InterPro"/>
</dbReference>
<accession>A0A645A5I4</accession>
<keyword evidence="7" id="KW-0816">Tricarboxylic acid cycle</keyword>
<organism evidence="15">
    <name type="scientific">bioreactor metagenome</name>
    <dbReference type="NCBI Taxonomy" id="1076179"/>
    <lineage>
        <taxon>unclassified sequences</taxon>
        <taxon>metagenomes</taxon>
        <taxon>ecological metagenomes</taxon>
    </lineage>
</organism>
<comment type="similarity">
    <text evidence="3">Belongs to the isocitrate and isopropylmalate dehydrogenases family.</text>
</comment>
<evidence type="ECO:0000259" key="14">
    <source>
        <dbReference type="SMART" id="SM01329"/>
    </source>
</evidence>
<dbReference type="EMBL" id="VSSQ01012102">
    <property type="protein sequence ID" value="MPM48450.1"/>
    <property type="molecule type" value="Genomic_DNA"/>
</dbReference>
<evidence type="ECO:0000256" key="3">
    <source>
        <dbReference type="ARBA" id="ARBA00007769"/>
    </source>
</evidence>
<keyword evidence="12" id="KW-0464">Manganese</keyword>
<keyword evidence="9" id="KW-0460">Magnesium</keyword>
<name>A0A645A5I4_9ZZZZ</name>
<evidence type="ECO:0000256" key="12">
    <source>
        <dbReference type="ARBA" id="ARBA00023211"/>
    </source>
</evidence>
<dbReference type="SUPFAM" id="SSF53659">
    <property type="entry name" value="Isocitrate/Isopropylmalate dehydrogenase-like"/>
    <property type="match status" value="1"/>
</dbReference>
<comment type="cofactor">
    <cofactor evidence="1">
        <name>Mn(2+)</name>
        <dbReference type="ChEBI" id="CHEBI:29035"/>
    </cofactor>
</comment>
<dbReference type="Pfam" id="PF00180">
    <property type="entry name" value="Iso_dh"/>
    <property type="match status" value="1"/>
</dbReference>
<dbReference type="GO" id="GO:0004450">
    <property type="term" value="F:isocitrate dehydrogenase (NADP+) activity"/>
    <property type="evidence" value="ECO:0007669"/>
    <property type="project" value="UniProtKB-EC"/>
</dbReference>
<dbReference type="GO" id="GO:0000287">
    <property type="term" value="F:magnesium ion binding"/>
    <property type="evidence" value="ECO:0007669"/>
    <property type="project" value="InterPro"/>
</dbReference>
<feature type="domain" description="Isopropylmalate dehydrogenase-like" evidence="14">
    <location>
        <begin position="23"/>
        <end position="422"/>
    </location>
</feature>
<comment type="subunit">
    <text evidence="4">Homodimer.</text>
</comment>
<evidence type="ECO:0000313" key="15">
    <source>
        <dbReference type="EMBL" id="MPM48450.1"/>
    </source>
</evidence>
<dbReference type="NCBIfam" id="TIGR00183">
    <property type="entry name" value="prok_nadp_idh"/>
    <property type="match status" value="1"/>
</dbReference>
<keyword evidence="11 15" id="KW-0560">Oxidoreductase</keyword>
<evidence type="ECO:0000256" key="9">
    <source>
        <dbReference type="ARBA" id="ARBA00022842"/>
    </source>
</evidence>
<dbReference type="SMART" id="SM01329">
    <property type="entry name" value="Iso_dh"/>
    <property type="match status" value="1"/>
</dbReference>
<evidence type="ECO:0000256" key="4">
    <source>
        <dbReference type="ARBA" id="ARBA00011738"/>
    </source>
</evidence>
<gene>
    <name evidence="15" type="primary">icd_26</name>
    <name evidence="15" type="ORF">SDC9_95175</name>
</gene>
<evidence type="ECO:0000256" key="8">
    <source>
        <dbReference type="ARBA" id="ARBA00022723"/>
    </source>
</evidence>
<evidence type="ECO:0000256" key="7">
    <source>
        <dbReference type="ARBA" id="ARBA00022532"/>
    </source>
</evidence>
<dbReference type="AlphaFoldDB" id="A0A645A5I4"/>
<proteinExistence type="inferred from homology"/>
<dbReference type="GO" id="GO:0006099">
    <property type="term" value="P:tricarboxylic acid cycle"/>
    <property type="evidence" value="ECO:0007669"/>
    <property type="project" value="UniProtKB-KW"/>
</dbReference>
<dbReference type="PROSITE" id="PS00470">
    <property type="entry name" value="IDH_IMDH"/>
    <property type="match status" value="1"/>
</dbReference>
<comment type="caution">
    <text evidence="15">The sequence shown here is derived from an EMBL/GenBank/DDBJ whole genome shotgun (WGS) entry which is preliminary data.</text>
</comment>
<dbReference type="NCBIfam" id="NF005425">
    <property type="entry name" value="PRK07006.1"/>
    <property type="match status" value="1"/>
</dbReference>
<dbReference type="GO" id="GO:0006097">
    <property type="term" value="P:glyoxylate cycle"/>
    <property type="evidence" value="ECO:0007669"/>
    <property type="project" value="UniProtKB-KW"/>
</dbReference>
<reference evidence="15" key="1">
    <citation type="submission" date="2019-08" db="EMBL/GenBank/DDBJ databases">
        <authorList>
            <person name="Kucharzyk K."/>
            <person name="Murdoch R.W."/>
            <person name="Higgins S."/>
            <person name="Loffler F."/>
        </authorList>
    </citation>
    <scope>NUCLEOTIDE SEQUENCE</scope>
</reference>
<evidence type="ECO:0000256" key="2">
    <source>
        <dbReference type="ARBA" id="ARBA00001946"/>
    </source>
</evidence>
<dbReference type="EC" id="1.1.1.42" evidence="5"/>
<comment type="catalytic activity">
    <reaction evidence="13">
        <text>D-threo-isocitrate + NADP(+) = 2-oxoglutarate + CO2 + NADPH</text>
        <dbReference type="Rhea" id="RHEA:19629"/>
        <dbReference type="ChEBI" id="CHEBI:15562"/>
        <dbReference type="ChEBI" id="CHEBI:16526"/>
        <dbReference type="ChEBI" id="CHEBI:16810"/>
        <dbReference type="ChEBI" id="CHEBI:57783"/>
        <dbReference type="ChEBI" id="CHEBI:58349"/>
        <dbReference type="EC" id="1.1.1.42"/>
    </reaction>
</comment>
<keyword evidence="6" id="KW-0329">Glyoxylate bypass</keyword>
<dbReference type="InterPro" id="IPR024084">
    <property type="entry name" value="IsoPropMal-DH-like_dom"/>
</dbReference>
<evidence type="ECO:0000256" key="11">
    <source>
        <dbReference type="ARBA" id="ARBA00023002"/>
    </source>
</evidence>
<evidence type="ECO:0000256" key="5">
    <source>
        <dbReference type="ARBA" id="ARBA00013013"/>
    </source>
</evidence>
<protein>
    <recommendedName>
        <fullName evidence="5">isocitrate dehydrogenase (NADP(+))</fullName>
        <ecNumber evidence="5">1.1.1.42</ecNumber>
    </recommendedName>
</protein>
<dbReference type="InterPro" id="IPR019818">
    <property type="entry name" value="IsoCit/isopropylmalate_DH_CS"/>
</dbReference>
<dbReference type="Gene3D" id="3.40.718.10">
    <property type="entry name" value="Isopropylmalate Dehydrogenase"/>
    <property type="match status" value="1"/>
</dbReference>
<dbReference type="PANTHER" id="PTHR43504:SF1">
    <property type="entry name" value="ISOCITRATE DEHYDROGENASE [NADP]"/>
    <property type="match status" value="1"/>
</dbReference>
<dbReference type="InterPro" id="IPR004439">
    <property type="entry name" value="Isocitrate_DH_NADP_dimer_prok"/>
</dbReference>
<evidence type="ECO:0000256" key="10">
    <source>
        <dbReference type="ARBA" id="ARBA00022857"/>
    </source>
</evidence>
<keyword evidence="8" id="KW-0479">Metal-binding</keyword>
<dbReference type="PANTHER" id="PTHR43504">
    <property type="entry name" value="ISOCITRATE DEHYDROGENASE [NADP]"/>
    <property type="match status" value="1"/>
</dbReference>
<keyword evidence="10" id="KW-0521">NADP</keyword>
<comment type="cofactor">
    <cofactor evidence="2">
        <name>Mg(2+)</name>
        <dbReference type="ChEBI" id="CHEBI:18420"/>
    </cofactor>
</comment>
<evidence type="ECO:0000256" key="6">
    <source>
        <dbReference type="ARBA" id="ARBA00022435"/>
    </source>
</evidence>
<sequence length="426" mass="46444">MNENKKDKITQEHGRLVIPNFPIIPFIEGDGSGPDIWRAARRVLDVAVARAYQNTRAVAWQEVYAGEKAQKLFNNPLPAETLAAFKEYRVGIKGPLTTPVGEGARSLNVALRQELDLYVCLRPVRWLKGTPSPVRQPELVDMVVFRENTEDLYAGIEFASGTPENAQFLALLQEHFPQEYKRIRFPATSGIGIKPISKEGSTRLVRAAIEYALLNKRKSVTLVHKGNIMKYTEGAFRKWGYELVQTEYAERTYTSLQFEATKKASGVEAAHAEKEAALKAGKLWVKDIIADAAFETALTRPGDLDVLATPNLNGDYLSDALSAQVGGLGIAPGANINYVSGAAIFEATHGTAPTLAGLDKANPCSVLLSAAMLLNYIGWHEAATLLEASIEKTIQAGTVTFDLQALMPGATSLKTSEFGDALIRNL</sequence>
<evidence type="ECO:0000256" key="13">
    <source>
        <dbReference type="ARBA" id="ARBA00023554"/>
    </source>
</evidence>